<dbReference type="Proteomes" id="UP000799755">
    <property type="component" value="Unassembled WGS sequence"/>
</dbReference>
<keyword evidence="2" id="KW-1185">Reference proteome</keyword>
<evidence type="ECO:0000313" key="2">
    <source>
        <dbReference type="Proteomes" id="UP000799755"/>
    </source>
</evidence>
<evidence type="ECO:0000313" key="1">
    <source>
        <dbReference type="EMBL" id="KAF2462979.1"/>
    </source>
</evidence>
<organism evidence="1 2">
    <name type="scientific">Lindgomyces ingoldianus</name>
    <dbReference type="NCBI Taxonomy" id="673940"/>
    <lineage>
        <taxon>Eukaryota</taxon>
        <taxon>Fungi</taxon>
        <taxon>Dikarya</taxon>
        <taxon>Ascomycota</taxon>
        <taxon>Pezizomycotina</taxon>
        <taxon>Dothideomycetes</taxon>
        <taxon>Pleosporomycetidae</taxon>
        <taxon>Pleosporales</taxon>
        <taxon>Lindgomycetaceae</taxon>
        <taxon>Lindgomyces</taxon>
    </lineage>
</organism>
<comment type="caution">
    <text evidence="1">The sequence shown here is derived from an EMBL/GenBank/DDBJ whole genome shotgun (WGS) entry which is preliminary data.</text>
</comment>
<protein>
    <submittedName>
        <fullName evidence="1">Uncharacterized protein</fullName>
    </submittedName>
</protein>
<reference evidence="1" key="1">
    <citation type="journal article" date="2020" name="Stud. Mycol.">
        <title>101 Dothideomycetes genomes: a test case for predicting lifestyles and emergence of pathogens.</title>
        <authorList>
            <person name="Haridas S."/>
            <person name="Albert R."/>
            <person name="Binder M."/>
            <person name="Bloem J."/>
            <person name="Labutti K."/>
            <person name="Salamov A."/>
            <person name="Andreopoulos B."/>
            <person name="Baker S."/>
            <person name="Barry K."/>
            <person name="Bills G."/>
            <person name="Bluhm B."/>
            <person name="Cannon C."/>
            <person name="Castanera R."/>
            <person name="Culley D."/>
            <person name="Daum C."/>
            <person name="Ezra D."/>
            <person name="Gonzalez J."/>
            <person name="Henrissat B."/>
            <person name="Kuo A."/>
            <person name="Liang C."/>
            <person name="Lipzen A."/>
            <person name="Lutzoni F."/>
            <person name="Magnuson J."/>
            <person name="Mondo S."/>
            <person name="Nolan M."/>
            <person name="Ohm R."/>
            <person name="Pangilinan J."/>
            <person name="Park H.-J."/>
            <person name="Ramirez L."/>
            <person name="Alfaro M."/>
            <person name="Sun H."/>
            <person name="Tritt A."/>
            <person name="Yoshinaga Y."/>
            <person name="Zwiers L.-H."/>
            <person name="Turgeon B."/>
            <person name="Goodwin S."/>
            <person name="Spatafora J."/>
            <person name="Crous P."/>
            <person name="Grigoriev I."/>
        </authorList>
    </citation>
    <scope>NUCLEOTIDE SEQUENCE</scope>
    <source>
        <strain evidence="1">ATCC 200398</strain>
    </source>
</reference>
<sequence length="223" mass="24954">MFQAYYVSLSLLSTKSCMNRDTDDIPFYIHAVRASPTHPSHYWQSVLAQGICGSVVNGMLFVILIRVVATCFEANKIRDCDCAYGAWTIWLHGVGLSYVYGETAAVVQAHTFPPCPENLTTDSFIFLPTKPSGITIKFALHTGQLVLEKRPLETSTLRYNDAVRLNGLMRLKEGKEGFTLMVMVRGLILPVPRVWTTLKYPYISPSTFLSLSPHSCRIVHPLP</sequence>
<proteinExistence type="predicted"/>
<gene>
    <name evidence="1" type="ORF">BDR25DRAFT_363306</name>
</gene>
<accession>A0ACB6Q7X2</accession>
<dbReference type="EMBL" id="MU003556">
    <property type="protein sequence ID" value="KAF2462979.1"/>
    <property type="molecule type" value="Genomic_DNA"/>
</dbReference>
<name>A0ACB6Q7X2_9PLEO</name>